<protein>
    <submittedName>
        <fullName evidence="2">GNAT family N-acetyltransferase</fullName>
        <ecNumber evidence="2">2.3.1.-</ecNumber>
    </submittedName>
</protein>
<dbReference type="SUPFAM" id="SSF55729">
    <property type="entry name" value="Acyl-CoA N-acyltransferases (Nat)"/>
    <property type="match status" value="1"/>
</dbReference>
<dbReference type="EMBL" id="JAGSOJ010000001">
    <property type="protein sequence ID" value="MCM1989085.1"/>
    <property type="molecule type" value="Genomic_DNA"/>
</dbReference>
<evidence type="ECO:0000259" key="1">
    <source>
        <dbReference type="PROSITE" id="PS51186"/>
    </source>
</evidence>
<organism evidence="2 3">
    <name type="scientific">Oceanirhabdus seepicola</name>
    <dbReference type="NCBI Taxonomy" id="2828781"/>
    <lineage>
        <taxon>Bacteria</taxon>
        <taxon>Bacillati</taxon>
        <taxon>Bacillota</taxon>
        <taxon>Clostridia</taxon>
        <taxon>Eubacteriales</taxon>
        <taxon>Clostridiaceae</taxon>
        <taxon>Oceanirhabdus</taxon>
    </lineage>
</organism>
<feature type="domain" description="N-acetyltransferase" evidence="1">
    <location>
        <begin position="17"/>
        <end position="175"/>
    </location>
</feature>
<dbReference type="EC" id="2.3.1.-" evidence="2"/>
<reference evidence="2" key="1">
    <citation type="journal article" date="2021" name="mSystems">
        <title>Bacteria and Archaea Synergistically Convert Glycine Betaine to Biogenic Methane in the Formosa Cold Seep of the South China Sea.</title>
        <authorList>
            <person name="Li L."/>
            <person name="Zhang W."/>
            <person name="Zhang S."/>
            <person name="Song L."/>
            <person name="Sun Q."/>
            <person name="Zhang H."/>
            <person name="Xiang H."/>
            <person name="Dong X."/>
        </authorList>
    </citation>
    <scope>NUCLEOTIDE SEQUENCE</scope>
    <source>
        <strain evidence="2">ZWT</strain>
    </source>
</reference>
<dbReference type="Pfam" id="PF00583">
    <property type="entry name" value="Acetyltransf_1"/>
    <property type="match status" value="1"/>
</dbReference>
<accession>A0A9J6NZP2</accession>
<dbReference type="Proteomes" id="UP001056429">
    <property type="component" value="Unassembled WGS sequence"/>
</dbReference>
<keyword evidence="2" id="KW-0808">Transferase</keyword>
<sequence>MKVETILATKETENIIKNLYPLYLHDLAEIYGEFPNEYGIFEEEPMKTLAEQYDVQNVWFEKPGELYPFIIMVDGKPAGFDLVSTKPYTPRSTDYYLYEFFLLSPYRGKGIAEEAAKQVFDRFKGKWELYTGHKNNERGQGFWRKTLCNYTGKNYEETSGETFLKDGIKTIFKFNNSEV</sequence>
<evidence type="ECO:0000313" key="2">
    <source>
        <dbReference type="EMBL" id="MCM1989085.1"/>
    </source>
</evidence>
<dbReference type="AlphaFoldDB" id="A0A9J6NZP2"/>
<dbReference type="InterPro" id="IPR000182">
    <property type="entry name" value="GNAT_dom"/>
</dbReference>
<dbReference type="PROSITE" id="PS51186">
    <property type="entry name" value="GNAT"/>
    <property type="match status" value="1"/>
</dbReference>
<keyword evidence="3" id="KW-1185">Reference proteome</keyword>
<proteinExistence type="predicted"/>
<name>A0A9J6NZP2_9CLOT</name>
<gene>
    <name evidence="2" type="ORF">KDK92_04980</name>
</gene>
<keyword evidence="2" id="KW-0012">Acyltransferase</keyword>
<dbReference type="RefSeq" id="WP_250857964.1">
    <property type="nucleotide sequence ID" value="NZ_JAGSOJ010000001.1"/>
</dbReference>
<dbReference type="InterPro" id="IPR016181">
    <property type="entry name" value="Acyl_CoA_acyltransferase"/>
</dbReference>
<comment type="caution">
    <text evidence="2">The sequence shown here is derived from an EMBL/GenBank/DDBJ whole genome shotgun (WGS) entry which is preliminary data.</text>
</comment>
<dbReference type="CDD" id="cd04301">
    <property type="entry name" value="NAT_SF"/>
    <property type="match status" value="1"/>
</dbReference>
<reference evidence="2" key="2">
    <citation type="submission" date="2021-04" db="EMBL/GenBank/DDBJ databases">
        <authorList>
            <person name="Dong X."/>
        </authorList>
    </citation>
    <scope>NUCLEOTIDE SEQUENCE</scope>
    <source>
        <strain evidence="2">ZWT</strain>
    </source>
</reference>
<evidence type="ECO:0000313" key="3">
    <source>
        <dbReference type="Proteomes" id="UP001056429"/>
    </source>
</evidence>
<dbReference type="GO" id="GO:0016747">
    <property type="term" value="F:acyltransferase activity, transferring groups other than amino-acyl groups"/>
    <property type="evidence" value="ECO:0007669"/>
    <property type="project" value="InterPro"/>
</dbReference>
<dbReference type="Gene3D" id="3.40.630.30">
    <property type="match status" value="1"/>
</dbReference>